<accession>A0A9N7Y7H6</accession>
<keyword evidence="3" id="KW-1185">Reference proteome</keyword>
<sequence>MTKEWPSSALKLSAVKSGIEKKEHPWHLLSHQQVDIQKRRQTSSLKAAERISLQCREQQLPGERPELRHTSSSPRTQFLTQECQSYENLAEPLADGDYEEALTEFEQAMDEQLDYVKVENEEDLLPPPPLYQFPDKEDLLPPPPLYQFPDKEDLPPPPHPLYQVPDADNDDASTEDYDDIGGEDEDEEDYDDLG</sequence>
<organism evidence="2 3">
    <name type="scientific">Pleuronectes platessa</name>
    <name type="common">European plaice</name>
    <dbReference type="NCBI Taxonomy" id="8262"/>
    <lineage>
        <taxon>Eukaryota</taxon>
        <taxon>Metazoa</taxon>
        <taxon>Chordata</taxon>
        <taxon>Craniata</taxon>
        <taxon>Vertebrata</taxon>
        <taxon>Euteleostomi</taxon>
        <taxon>Actinopterygii</taxon>
        <taxon>Neopterygii</taxon>
        <taxon>Teleostei</taxon>
        <taxon>Neoteleostei</taxon>
        <taxon>Acanthomorphata</taxon>
        <taxon>Carangaria</taxon>
        <taxon>Pleuronectiformes</taxon>
        <taxon>Pleuronectoidei</taxon>
        <taxon>Pleuronectidae</taxon>
        <taxon>Pleuronectes</taxon>
    </lineage>
</organism>
<dbReference type="Proteomes" id="UP001153269">
    <property type="component" value="Unassembled WGS sequence"/>
</dbReference>
<evidence type="ECO:0000313" key="2">
    <source>
        <dbReference type="EMBL" id="CAB1415517.1"/>
    </source>
</evidence>
<feature type="region of interest" description="Disordered" evidence="1">
    <location>
        <begin position="56"/>
        <end position="77"/>
    </location>
</feature>
<dbReference type="AlphaFoldDB" id="A0A9N7Y7H6"/>
<comment type="caution">
    <text evidence="2">The sequence shown here is derived from an EMBL/GenBank/DDBJ whole genome shotgun (WGS) entry which is preliminary data.</text>
</comment>
<evidence type="ECO:0000256" key="1">
    <source>
        <dbReference type="SAM" id="MobiDB-lite"/>
    </source>
</evidence>
<dbReference type="EMBL" id="CADEAL010000158">
    <property type="protein sequence ID" value="CAB1415517.1"/>
    <property type="molecule type" value="Genomic_DNA"/>
</dbReference>
<proteinExistence type="predicted"/>
<evidence type="ECO:0000313" key="3">
    <source>
        <dbReference type="Proteomes" id="UP001153269"/>
    </source>
</evidence>
<name>A0A9N7Y7H6_PLEPL</name>
<reference evidence="2" key="1">
    <citation type="submission" date="2020-03" db="EMBL/GenBank/DDBJ databases">
        <authorList>
            <person name="Weist P."/>
        </authorList>
    </citation>
    <scope>NUCLEOTIDE SEQUENCE</scope>
</reference>
<protein>
    <submittedName>
        <fullName evidence="2">Uncharacterized protein</fullName>
    </submittedName>
</protein>
<feature type="region of interest" description="Disordered" evidence="1">
    <location>
        <begin position="114"/>
        <end position="194"/>
    </location>
</feature>
<feature type="compositionally biased region" description="Acidic residues" evidence="1">
    <location>
        <begin position="167"/>
        <end position="194"/>
    </location>
</feature>
<gene>
    <name evidence="2" type="ORF">PLEPLA_LOCUS3233</name>
</gene>